<name>A0A835VAC6_VANPL</name>
<feature type="chain" id="PRO_5032377121" evidence="1">
    <location>
        <begin position="18"/>
        <end position="178"/>
    </location>
</feature>
<comment type="caution">
    <text evidence="2">The sequence shown here is derived from an EMBL/GenBank/DDBJ whole genome shotgun (WGS) entry which is preliminary data.</text>
</comment>
<protein>
    <submittedName>
        <fullName evidence="2">Uncharacterized protein</fullName>
    </submittedName>
</protein>
<feature type="signal peptide" evidence="1">
    <location>
        <begin position="1"/>
        <end position="17"/>
    </location>
</feature>
<evidence type="ECO:0000256" key="1">
    <source>
        <dbReference type="SAM" id="SignalP"/>
    </source>
</evidence>
<evidence type="ECO:0000313" key="3">
    <source>
        <dbReference type="Proteomes" id="UP000639772"/>
    </source>
</evidence>
<dbReference type="Proteomes" id="UP000639772">
    <property type="component" value="Chromosome 3"/>
</dbReference>
<proteinExistence type="predicted"/>
<dbReference type="EMBL" id="JADCNM010000003">
    <property type="protein sequence ID" value="KAG0489640.1"/>
    <property type="molecule type" value="Genomic_DNA"/>
</dbReference>
<sequence>MLLFTLFFVAFIFFNQSFLSTSWDYVDHSSLLTGLELDLEWYVVHPPTCVSANVYAANLTETPRTVGHDAKFTKHNVSSCSHSLSKVEYLMAAHAASDKVFTGNSSSCWMVAALTDGCIDQKKIKGWQLFWWVYQLEVKLLLLPNLQDICVGWVMKPNISMLESSMSQHGANQAADFF</sequence>
<gene>
    <name evidence="2" type="ORF">HPP92_006503</name>
</gene>
<keyword evidence="1" id="KW-0732">Signal</keyword>
<reference evidence="2 3" key="1">
    <citation type="journal article" date="2020" name="Nat. Food">
        <title>A phased Vanilla planifolia genome enables genetic improvement of flavour and production.</title>
        <authorList>
            <person name="Hasing T."/>
            <person name="Tang H."/>
            <person name="Brym M."/>
            <person name="Khazi F."/>
            <person name="Huang T."/>
            <person name="Chambers A.H."/>
        </authorList>
    </citation>
    <scope>NUCLEOTIDE SEQUENCE [LARGE SCALE GENOMIC DNA]</scope>
    <source>
        <tissue evidence="2">Leaf</tissue>
    </source>
</reference>
<evidence type="ECO:0000313" key="2">
    <source>
        <dbReference type="EMBL" id="KAG0489640.1"/>
    </source>
</evidence>
<organism evidence="2 3">
    <name type="scientific">Vanilla planifolia</name>
    <name type="common">Vanilla</name>
    <dbReference type="NCBI Taxonomy" id="51239"/>
    <lineage>
        <taxon>Eukaryota</taxon>
        <taxon>Viridiplantae</taxon>
        <taxon>Streptophyta</taxon>
        <taxon>Embryophyta</taxon>
        <taxon>Tracheophyta</taxon>
        <taxon>Spermatophyta</taxon>
        <taxon>Magnoliopsida</taxon>
        <taxon>Liliopsida</taxon>
        <taxon>Asparagales</taxon>
        <taxon>Orchidaceae</taxon>
        <taxon>Vanilloideae</taxon>
        <taxon>Vanilleae</taxon>
        <taxon>Vanilla</taxon>
    </lineage>
</organism>
<dbReference type="AlphaFoldDB" id="A0A835VAC6"/>
<accession>A0A835VAC6</accession>